<protein>
    <submittedName>
        <fullName evidence="1">Natterin-4</fullName>
    </submittedName>
</protein>
<reference evidence="1 2" key="1">
    <citation type="submission" date="2019-03" db="EMBL/GenBank/DDBJ databases">
        <title>First draft genome of Liparis tanakae, snailfish: a comprehensive survey of snailfish specific genes.</title>
        <authorList>
            <person name="Kim W."/>
            <person name="Song I."/>
            <person name="Jeong J.-H."/>
            <person name="Kim D."/>
            <person name="Kim S."/>
            <person name="Ryu S."/>
            <person name="Song J.Y."/>
            <person name="Lee S.K."/>
        </authorList>
    </citation>
    <scope>NUCLEOTIDE SEQUENCE [LARGE SCALE GENOMIC DNA]</scope>
    <source>
        <tissue evidence="1">Muscle</tissue>
    </source>
</reference>
<accession>A0A4Z2FDY0</accession>
<dbReference type="CDD" id="cd20220">
    <property type="entry name" value="PFM_natterin-3-like"/>
    <property type="match status" value="1"/>
</dbReference>
<dbReference type="AlphaFoldDB" id="A0A4Z2FDY0"/>
<dbReference type="Proteomes" id="UP000314294">
    <property type="component" value="Unassembled WGS sequence"/>
</dbReference>
<organism evidence="1 2">
    <name type="scientific">Liparis tanakae</name>
    <name type="common">Tanaka's snailfish</name>
    <dbReference type="NCBI Taxonomy" id="230148"/>
    <lineage>
        <taxon>Eukaryota</taxon>
        <taxon>Metazoa</taxon>
        <taxon>Chordata</taxon>
        <taxon>Craniata</taxon>
        <taxon>Vertebrata</taxon>
        <taxon>Euteleostomi</taxon>
        <taxon>Actinopterygii</taxon>
        <taxon>Neopterygii</taxon>
        <taxon>Teleostei</taxon>
        <taxon>Neoteleostei</taxon>
        <taxon>Acanthomorphata</taxon>
        <taxon>Eupercaria</taxon>
        <taxon>Perciformes</taxon>
        <taxon>Cottioidei</taxon>
        <taxon>Cottales</taxon>
        <taxon>Liparidae</taxon>
        <taxon>Liparis</taxon>
    </lineage>
</organism>
<proteinExistence type="predicted"/>
<evidence type="ECO:0000313" key="1">
    <source>
        <dbReference type="EMBL" id="TNN38612.1"/>
    </source>
</evidence>
<dbReference type="OrthoDB" id="1925699at2759"/>
<dbReference type="Pfam" id="PF11901">
    <property type="entry name" value="DM9"/>
    <property type="match status" value="1"/>
</dbReference>
<sequence>MSRRRRRQAEASTLFDGSQNLKWVMWDGSLPDGVVYIQNNYADRVDYICKYACEAGFYNPSQGSYCNYPYGNKEYAASQFEVLVNRDHFELLEWKDGSGGSVPGHSVKTCSHEDVYVGKNKYGLGKVHTKHKAFFLPWKGSEYYYKSYMVLTFDRDVISEEISDIKYNTGTSVFKYPPDALFTTKVINNECTPVMKTPTLSIMSGRESRWDISGSIRVGIATTFKGGIPNIISGEIEVSADVSFTFSGGQTKKEEFSFSIPLQVMVPPNHYCNVQMVMHKYKAVISFTARLSRRYRNGKTSSTYVTGTCHGVDNRDVMALVERCRLVPDAEPCPARSR</sequence>
<keyword evidence="2" id="KW-1185">Reference proteome</keyword>
<evidence type="ECO:0000313" key="2">
    <source>
        <dbReference type="Proteomes" id="UP000314294"/>
    </source>
</evidence>
<dbReference type="PANTHER" id="PTHR31649:SF1">
    <property type="entry name" value="FARNESOIC ACID O-METHYL TRANSFERASE DOMAIN-CONTAINING PROTEIN"/>
    <property type="match status" value="1"/>
</dbReference>
<name>A0A4Z2FDY0_9TELE</name>
<dbReference type="EMBL" id="SRLO01001357">
    <property type="protein sequence ID" value="TNN38612.1"/>
    <property type="molecule type" value="Genomic_DNA"/>
</dbReference>
<dbReference type="InterPro" id="IPR006616">
    <property type="entry name" value="DM9_repeat"/>
</dbReference>
<comment type="caution">
    <text evidence="1">The sequence shown here is derived from an EMBL/GenBank/DDBJ whole genome shotgun (WGS) entry which is preliminary data.</text>
</comment>
<gene>
    <name evidence="1" type="primary">NATT4_0</name>
    <name evidence="1" type="ORF">EYF80_051223</name>
</gene>
<dbReference type="PANTHER" id="PTHR31649">
    <property type="entry name" value="AGAP009604-PA"/>
    <property type="match status" value="1"/>
</dbReference>
<dbReference type="SUPFAM" id="SSF56973">
    <property type="entry name" value="Aerolisin/ETX pore-forming domain"/>
    <property type="match status" value="1"/>
</dbReference>
<dbReference type="Gene3D" id="2.170.15.10">
    <property type="entry name" value="Proaerolysin, chain A, domain 3"/>
    <property type="match status" value="1"/>
</dbReference>